<proteinExistence type="inferred from homology"/>
<keyword evidence="5" id="KW-0963">Cytoplasm</keyword>
<dbReference type="PANTHER" id="PTHR11579">
    <property type="entry name" value="PROTEIN-L-ISOASPARTATE O-METHYLTRANSFERASE"/>
    <property type="match status" value="1"/>
</dbReference>
<dbReference type="RefSeq" id="WP_308206091.1">
    <property type="nucleotide sequence ID" value="NZ_JAMXMX010000010.1"/>
</dbReference>
<evidence type="ECO:0000256" key="11">
    <source>
        <dbReference type="ARBA" id="ARBA00031350"/>
    </source>
</evidence>
<dbReference type="EMBL" id="BAAABM010000053">
    <property type="protein sequence ID" value="GAA0360286.1"/>
    <property type="molecule type" value="Genomic_DNA"/>
</dbReference>
<dbReference type="InterPro" id="IPR027573">
    <property type="entry name" value="Methyltran_FxLD"/>
</dbReference>
<dbReference type="CDD" id="cd02440">
    <property type="entry name" value="AdoMet_MTases"/>
    <property type="match status" value="1"/>
</dbReference>
<dbReference type="NCBIfam" id="TIGR04364">
    <property type="entry name" value="methyltran_FxLD"/>
    <property type="match status" value="1"/>
</dbReference>
<keyword evidence="13" id="KW-1185">Reference proteome</keyword>
<evidence type="ECO:0000313" key="13">
    <source>
        <dbReference type="Proteomes" id="UP001501822"/>
    </source>
</evidence>
<dbReference type="EC" id="2.1.1.77" evidence="3"/>
<dbReference type="InterPro" id="IPR029063">
    <property type="entry name" value="SAM-dependent_MTases_sf"/>
</dbReference>
<dbReference type="Proteomes" id="UP001501822">
    <property type="component" value="Unassembled WGS sequence"/>
</dbReference>
<organism evidence="12 13">
    <name type="scientific">Actinoallomurus spadix</name>
    <dbReference type="NCBI Taxonomy" id="79912"/>
    <lineage>
        <taxon>Bacteria</taxon>
        <taxon>Bacillati</taxon>
        <taxon>Actinomycetota</taxon>
        <taxon>Actinomycetes</taxon>
        <taxon>Streptosporangiales</taxon>
        <taxon>Thermomonosporaceae</taxon>
        <taxon>Actinoallomurus</taxon>
    </lineage>
</organism>
<comment type="similarity">
    <text evidence="2">Belongs to the methyltransferase superfamily. L-isoaspartyl/D-aspartyl protein methyltransferase family.</text>
</comment>
<name>A0ABP3H1T5_9ACTN</name>
<evidence type="ECO:0000256" key="9">
    <source>
        <dbReference type="ARBA" id="ARBA00030757"/>
    </source>
</evidence>
<evidence type="ECO:0000256" key="4">
    <source>
        <dbReference type="ARBA" id="ARBA00013346"/>
    </source>
</evidence>
<dbReference type="PANTHER" id="PTHR11579:SF0">
    <property type="entry name" value="PROTEIN-L-ISOASPARTATE(D-ASPARTATE) O-METHYLTRANSFERASE"/>
    <property type="match status" value="1"/>
</dbReference>
<evidence type="ECO:0000256" key="10">
    <source>
        <dbReference type="ARBA" id="ARBA00031323"/>
    </source>
</evidence>
<evidence type="ECO:0000256" key="5">
    <source>
        <dbReference type="ARBA" id="ARBA00022490"/>
    </source>
</evidence>
<dbReference type="InterPro" id="IPR000682">
    <property type="entry name" value="PCMT"/>
</dbReference>
<evidence type="ECO:0000256" key="8">
    <source>
        <dbReference type="ARBA" id="ARBA00022691"/>
    </source>
</evidence>
<comment type="caution">
    <text evidence="12">The sequence shown here is derived from an EMBL/GenBank/DDBJ whole genome shotgun (WGS) entry which is preliminary data.</text>
</comment>
<evidence type="ECO:0000313" key="12">
    <source>
        <dbReference type="EMBL" id="GAA0360286.1"/>
    </source>
</evidence>
<dbReference type="Pfam" id="PF01135">
    <property type="entry name" value="PCMT"/>
    <property type="match status" value="1"/>
</dbReference>
<keyword evidence="7" id="KW-0808">Transferase</keyword>
<protein>
    <recommendedName>
        <fullName evidence="4">Protein-L-isoaspartate O-methyltransferase</fullName>
        <ecNumber evidence="3">2.1.1.77</ecNumber>
    </recommendedName>
    <alternativeName>
        <fullName evidence="11">L-isoaspartyl protein carboxyl methyltransferase</fullName>
    </alternativeName>
    <alternativeName>
        <fullName evidence="9">Protein L-isoaspartyl methyltransferase</fullName>
    </alternativeName>
    <alternativeName>
        <fullName evidence="10">Protein-beta-aspartate methyltransferase</fullName>
    </alternativeName>
</protein>
<reference evidence="13" key="1">
    <citation type="journal article" date="2019" name="Int. J. Syst. Evol. Microbiol.">
        <title>The Global Catalogue of Microorganisms (GCM) 10K type strain sequencing project: providing services to taxonomists for standard genome sequencing and annotation.</title>
        <authorList>
            <consortium name="The Broad Institute Genomics Platform"/>
            <consortium name="The Broad Institute Genome Sequencing Center for Infectious Disease"/>
            <person name="Wu L."/>
            <person name="Ma J."/>
        </authorList>
    </citation>
    <scope>NUCLEOTIDE SEQUENCE [LARGE SCALE GENOMIC DNA]</scope>
    <source>
        <strain evidence="13">JCM 3146</strain>
    </source>
</reference>
<keyword evidence="6" id="KW-0489">Methyltransferase</keyword>
<keyword evidence="8" id="KW-0949">S-adenosyl-L-methionine</keyword>
<dbReference type="Gene3D" id="3.40.50.150">
    <property type="entry name" value="Vaccinia Virus protein VP39"/>
    <property type="match status" value="1"/>
</dbReference>
<evidence type="ECO:0000256" key="6">
    <source>
        <dbReference type="ARBA" id="ARBA00022603"/>
    </source>
</evidence>
<accession>A0ABP3H1T5</accession>
<evidence type="ECO:0000256" key="7">
    <source>
        <dbReference type="ARBA" id="ARBA00022679"/>
    </source>
</evidence>
<comment type="subcellular location">
    <subcellularLocation>
        <location evidence="1">Cytoplasm</location>
    </subcellularLocation>
</comment>
<evidence type="ECO:0000256" key="1">
    <source>
        <dbReference type="ARBA" id="ARBA00004496"/>
    </source>
</evidence>
<evidence type="ECO:0000256" key="2">
    <source>
        <dbReference type="ARBA" id="ARBA00005369"/>
    </source>
</evidence>
<sequence length="418" mass="44394">MTTTGSPRIPTASAARALRDAMTDQLLTDGKITSPRVEYAFRTVPREQFVPAGTALEAAYDAYQAVVTKTGENGAAISSVSAPFIQARMIEQAALQPGMRVLEVGSGGYNAALLAEVVGPEGRVVTIDIDAEVADRAGTLLDATGYGGRVTVTLADAEQGAPEFAPFDAVIVTVGAWDIAPAWREQLTDDGRLVVPLRMNGITRVIAFRREAGHLVSTSAEVAGFVAMQGAGARHESALPLTDAQGRRVELRFDEGAPENPHQLDGVLATEPAEVRSGVTIDRGVSFADLHLWFACFLTGFCWITAEKDVLALGTGRWFPFGAVRDDSLAYLTVRPAAGVTGSEFGARAYGCHAEAAAAAMVEQIRAWDRQARRGPAPTFAFWPTGSDELDLPDGVVVMEKIHGLVAISWPAAEKRST</sequence>
<evidence type="ECO:0000256" key="3">
    <source>
        <dbReference type="ARBA" id="ARBA00011890"/>
    </source>
</evidence>
<dbReference type="SUPFAM" id="SSF53335">
    <property type="entry name" value="S-adenosyl-L-methionine-dependent methyltransferases"/>
    <property type="match status" value="1"/>
</dbReference>
<gene>
    <name evidence="12" type="ORF">GCM10010151_57680</name>
</gene>